<keyword evidence="2" id="KW-0812">Transmembrane</keyword>
<sequence length="248" mass="26261">MTEAEPSPETADAAGPAGSAGPERPNWSRWVIIAGTLVAVLLAGAALGLFAARLSGGDSTTASPEAGSVEVGFAQDMSVHHLQAVTMANWARDHTADPEVRQLAFDITSTQTEQVGRMKGWLMLWDQPEQSIGQYMSWMSEPGGHNGMQMSGGATSVPIADGLMPGMATDAELAKLRTLSGQAMDVYFLQLMLRHHQGGVPMAEYAQQHTSVTAVKQLCQSILTSQGAEMAQMKQMLQARGAQPLPAA</sequence>
<keyword evidence="5" id="KW-1185">Reference proteome</keyword>
<dbReference type="OrthoDB" id="26872at2"/>
<dbReference type="PANTHER" id="PTHR36933">
    <property type="entry name" value="SLL0788 PROTEIN"/>
    <property type="match status" value="1"/>
</dbReference>
<evidence type="ECO:0000256" key="2">
    <source>
        <dbReference type="SAM" id="Phobius"/>
    </source>
</evidence>
<comment type="caution">
    <text evidence="4">The sequence shown here is derived from an EMBL/GenBank/DDBJ whole genome shotgun (WGS) entry which is preliminary data.</text>
</comment>
<dbReference type="AlphaFoldDB" id="A0A419I710"/>
<evidence type="ECO:0000256" key="1">
    <source>
        <dbReference type="SAM" id="MobiDB-lite"/>
    </source>
</evidence>
<keyword evidence="2" id="KW-0472">Membrane</keyword>
<evidence type="ECO:0000259" key="3">
    <source>
        <dbReference type="Pfam" id="PF03713"/>
    </source>
</evidence>
<feature type="domain" description="DUF305" evidence="3">
    <location>
        <begin position="70"/>
        <end position="237"/>
    </location>
</feature>
<reference evidence="4 5" key="1">
    <citation type="submission" date="2018-09" db="EMBL/GenBank/DDBJ databases">
        <title>YIM PH 21725 draft genome.</title>
        <authorList>
            <person name="Miao C."/>
        </authorList>
    </citation>
    <scope>NUCLEOTIDE SEQUENCE [LARGE SCALE GENOMIC DNA]</scope>
    <source>
        <strain evidence="5">YIM PH21725</strain>
    </source>
</reference>
<dbReference type="InterPro" id="IPR005183">
    <property type="entry name" value="DUF305_CopM-like"/>
</dbReference>
<gene>
    <name evidence="4" type="ORF">D5S19_09595</name>
</gene>
<keyword evidence="2" id="KW-1133">Transmembrane helix</keyword>
<name>A0A419I710_9PSEU</name>
<evidence type="ECO:0000313" key="5">
    <source>
        <dbReference type="Proteomes" id="UP000285112"/>
    </source>
</evidence>
<feature type="compositionally biased region" description="Low complexity" evidence="1">
    <location>
        <begin position="11"/>
        <end position="23"/>
    </location>
</feature>
<dbReference type="EMBL" id="QZFV01000068">
    <property type="protein sequence ID" value="RJQ87478.1"/>
    <property type="molecule type" value="Genomic_DNA"/>
</dbReference>
<feature type="transmembrane region" description="Helical" evidence="2">
    <location>
        <begin position="30"/>
        <end position="52"/>
    </location>
</feature>
<dbReference type="Gene3D" id="1.20.1260.10">
    <property type="match status" value="1"/>
</dbReference>
<dbReference type="Proteomes" id="UP000285112">
    <property type="component" value="Unassembled WGS sequence"/>
</dbReference>
<protein>
    <submittedName>
        <fullName evidence="4">DUF305 domain-containing protein</fullName>
    </submittedName>
</protein>
<dbReference type="PANTHER" id="PTHR36933:SF1">
    <property type="entry name" value="SLL0788 PROTEIN"/>
    <property type="match status" value="1"/>
</dbReference>
<dbReference type="Pfam" id="PF03713">
    <property type="entry name" value="DUF305"/>
    <property type="match status" value="1"/>
</dbReference>
<proteinExistence type="predicted"/>
<evidence type="ECO:0000313" key="4">
    <source>
        <dbReference type="EMBL" id="RJQ87478.1"/>
    </source>
</evidence>
<dbReference type="InterPro" id="IPR012347">
    <property type="entry name" value="Ferritin-like"/>
</dbReference>
<accession>A0A419I710</accession>
<dbReference type="RefSeq" id="WP_120022999.1">
    <property type="nucleotide sequence ID" value="NZ_QZFV01000068.1"/>
</dbReference>
<feature type="region of interest" description="Disordered" evidence="1">
    <location>
        <begin position="1"/>
        <end position="23"/>
    </location>
</feature>
<organism evidence="4 5">
    <name type="scientific">Amycolatopsis panacis</name>
    <dbReference type="NCBI Taxonomy" id="2340917"/>
    <lineage>
        <taxon>Bacteria</taxon>
        <taxon>Bacillati</taxon>
        <taxon>Actinomycetota</taxon>
        <taxon>Actinomycetes</taxon>
        <taxon>Pseudonocardiales</taxon>
        <taxon>Pseudonocardiaceae</taxon>
        <taxon>Amycolatopsis</taxon>
    </lineage>
</organism>